<dbReference type="InterPro" id="IPR027417">
    <property type="entry name" value="P-loop_NTPase"/>
</dbReference>
<dbReference type="OrthoDB" id="9804819at2"/>
<dbReference type="GO" id="GO:0016887">
    <property type="term" value="F:ATP hydrolysis activity"/>
    <property type="evidence" value="ECO:0007669"/>
    <property type="project" value="InterPro"/>
</dbReference>
<evidence type="ECO:0000313" key="12">
    <source>
        <dbReference type="EMBL" id="TWH20649.1"/>
    </source>
</evidence>
<feature type="domain" description="ABC transporter" evidence="11">
    <location>
        <begin position="12"/>
        <end position="244"/>
    </location>
</feature>
<reference evidence="12 13" key="1">
    <citation type="submission" date="2019-07" db="EMBL/GenBank/DDBJ databases">
        <title>R&amp;d 2014.</title>
        <authorList>
            <person name="Klenk H.-P."/>
        </authorList>
    </citation>
    <scope>NUCLEOTIDE SEQUENCE [LARGE SCALE GENOMIC DNA]</scope>
    <source>
        <strain evidence="12 13">DSM 43194</strain>
    </source>
</reference>
<dbReference type="EMBL" id="VLJV01000001">
    <property type="protein sequence ID" value="TWH20649.1"/>
    <property type="molecule type" value="Genomic_DNA"/>
</dbReference>
<dbReference type="GO" id="GO:0046677">
    <property type="term" value="P:response to antibiotic"/>
    <property type="evidence" value="ECO:0007669"/>
    <property type="project" value="UniProtKB-KW"/>
</dbReference>
<evidence type="ECO:0000256" key="10">
    <source>
        <dbReference type="SAM" id="MobiDB-lite"/>
    </source>
</evidence>
<dbReference type="NCBIfam" id="TIGR01188">
    <property type="entry name" value="drrA"/>
    <property type="match status" value="1"/>
</dbReference>
<evidence type="ECO:0000256" key="3">
    <source>
        <dbReference type="ARBA" id="ARBA00022475"/>
    </source>
</evidence>
<protein>
    <submittedName>
        <fullName evidence="12">ABC-2 type transport system ATP-binding protein</fullName>
    </submittedName>
</protein>
<dbReference type="AlphaFoldDB" id="A0A660CGK6"/>
<organism evidence="12 13">
    <name type="scientific">Prauserella rugosa</name>
    <dbReference type="NCBI Taxonomy" id="43354"/>
    <lineage>
        <taxon>Bacteria</taxon>
        <taxon>Bacillati</taxon>
        <taxon>Actinomycetota</taxon>
        <taxon>Actinomycetes</taxon>
        <taxon>Pseudonocardiales</taxon>
        <taxon>Pseudonocardiaceae</taxon>
        <taxon>Prauserella</taxon>
    </lineage>
</organism>
<keyword evidence="5 12" id="KW-0067">ATP-binding</keyword>
<keyword evidence="3" id="KW-1003">Cell membrane</keyword>
<accession>A0A660CGK6</accession>
<dbReference type="PANTHER" id="PTHR42711">
    <property type="entry name" value="ABC TRANSPORTER ATP-BINDING PROTEIN"/>
    <property type="match status" value="1"/>
</dbReference>
<dbReference type="InterPro" id="IPR017871">
    <property type="entry name" value="ABC_transporter-like_CS"/>
</dbReference>
<dbReference type="Gene3D" id="3.40.50.300">
    <property type="entry name" value="P-loop containing nucleotide triphosphate hydrolases"/>
    <property type="match status" value="1"/>
</dbReference>
<dbReference type="GO" id="GO:0043215">
    <property type="term" value="P:daunorubicin transport"/>
    <property type="evidence" value="ECO:0007669"/>
    <property type="project" value="InterPro"/>
</dbReference>
<evidence type="ECO:0000313" key="13">
    <source>
        <dbReference type="Proteomes" id="UP000317303"/>
    </source>
</evidence>
<evidence type="ECO:0000256" key="2">
    <source>
        <dbReference type="ARBA" id="ARBA00022448"/>
    </source>
</evidence>
<comment type="similarity">
    <text evidence="9">Belongs to the ABC transporter superfamily. Drug exporter-1 (DrugE1) (TC 3.A.1.105) family.</text>
</comment>
<dbReference type="InterPro" id="IPR005894">
    <property type="entry name" value="DrrA"/>
</dbReference>
<dbReference type="Pfam" id="PF00005">
    <property type="entry name" value="ABC_tran"/>
    <property type="match status" value="1"/>
</dbReference>
<keyword evidence="8" id="KW-0046">Antibiotic resistance</keyword>
<comment type="caution">
    <text evidence="12">The sequence shown here is derived from an EMBL/GenBank/DDBJ whole genome shotgun (WGS) entry which is preliminary data.</text>
</comment>
<name>A0A660CGK6_9PSEU</name>
<dbReference type="PANTHER" id="PTHR42711:SF19">
    <property type="entry name" value="DOXORUBICIN RESISTANCE ATP-BINDING PROTEIN DRRA"/>
    <property type="match status" value="1"/>
</dbReference>
<evidence type="ECO:0000256" key="8">
    <source>
        <dbReference type="ARBA" id="ARBA00023251"/>
    </source>
</evidence>
<sequence length="343" mass="35900">MSATTTSGAYAIDCTGVRKTYRGSGEPALDGFTLAVPRGSVHGLLGHNGAGKTTAVRVMSTLTRCEEGSVRVAGHDVGADPSRVRRRIGLVGQYAALDEDLTGRQNLVLFGRLARLRRAAAEARAGELLDRFGLVGAADRRIATYSGGMRRRLDLAVALIVAPEVLFVDEPTTGLDPAARREVWEAVRGLAEAGTTVLLTTQYLDEADRLADRISLMAHGRVVADGTPDELKARIGDDVIDLAVSDAGDLDRLVELAAPWSSGDVHVTGTTVSVPVLDRADALLGIAAAASRDGIALGDLAVRTPTLDDAFLELTGAAVEGSHDDGDRTGAQTRETVGKEVSA</sequence>
<evidence type="ECO:0000256" key="7">
    <source>
        <dbReference type="ARBA" id="ARBA00023136"/>
    </source>
</evidence>
<dbReference type="PROSITE" id="PS00211">
    <property type="entry name" value="ABC_TRANSPORTER_1"/>
    <property type="match status" value="1"/>
</dbReference>
<dbReference type="InterPro" id="IPR050763">
    <property type="entry name" value="ABC_transporter_ATP-binding"/>
</dbReference>
<dbReference type="SMART" id="SM00382">
    <property type="entry name" value="AAA"/>
    <property type="match status" value="1"/>
</dbReference>
<feature type="region of interest" description="Disordered" evidence="10">
    <location>
        <begin position="321"/>
        <end position="343"/>
    </location>
</feature>
<evidence type="ECO:0000256" key="6">
    <source>
        <dbReference type="ARBA" id="ARBA00022967"/>
    </source>
</evidence>
<evidence type="ECO:0000256" key="4">
    <source>
        <dbReference type="ARBA" id="ARBA00022741"/>
    </source>
</evidence>
<dbReference type="RefSeq" id="WP_030531761.1">
    <property type="nucleotide sequence ID" value="NZ_JOIJ01000005.1"/>
</dbReference>
<keyword evidence="7" id="KW-0472">Membrane</keyword>
<dbReference type="GO" id="GO:1900753">
    <property type="term" value="P:doxorubicin transport"/>
    <property type="evidence" value="ECO:0007669"/>
    <property type="project" value="InterPro"/>
</dbReference>
<dbReference type="GO" id="GO:0005886">
    <property type="term" value="C:plasma membrane"/>
    <property type="evidence" value="ECO:0007669"/>
    <property type="project" value="UniProtKB-SubCell"/>
</dbReference>
<dbReference type="InterPro" id="IPR003593">
    <property type="entry name" value="AAA+_ATPase"/>
</dbReference>
<dbReference type="SUPFAM" id="SSF52540">
    <property type="entry name" value="P-loop containing nucleoside triphosphate hydrolases"/>
    <property type="match status" value="1"/>
</dbReference>
<keyword evidence="6" id="KW-1278">Translocase</keyword>
<dbReference type="Proteomes" id="UP000317303">
    <property type="component" value="Unassembled WGS sequence"/>
</dbReference>
<proteinExistence type="inferred from homology"/>
<evidence type="ECO:0000256" key="5">
    <source>
        <dbReference type="ARBA" id="ARBA00022840"/>
    </source>
</evidence>
<keyword evidence="2" id="KW-0813">Transport</keyword>
<evidence type="ECO:0000259" key="11">
    <source>
        <dbReference type="PROSITE" id="PS50893"/>
    </source>
</evidence>
<keyword evidence="13" id="KW-1185">Reference proteome</keyword>
<keyword evidence="4" id="KW-0547">Nucleotide-binding</keyword>
<evidence type="ECO:0000256" key="1">
    <source>
        <dbReference type="ARBA" id="ARBA00004413"/>
    </source>
</evidence>
<gene>
    <name evidence="12" type="ORF">JD82_02496</name>
</gene>
<dbReference type="GO" id="GO:0005524">
    <property type="term" value="F:ATP binding"/>
    <property type="evidence" value="ECO:0007669"/>
    <property type="project" value="UniProtKB-KW"/>
</dbReference>
<dbReference type="InterPro" id="IPR003439">
    <property type="entry name" value="ABC_transporter-like_ATP-bd"/>
</dbReference>
<comment type="subcellular location">
    <subcellularLocation>
        <location evidence="1">Cell membrane</location>
        <topology evidence="1">Peripheral membrane protein</topology>
        <orientation evidence="1">Cytoplasmic side</orientation>
    </subcellularLocation>
</comment>
<evidence type="ECO:0000256" key="9">
    <source>
        <dbReference type="ARBA" id="ARBA00049985"/>
    </source>
</evidence>
<dbReference type="PROSITE" id="PS50893">
    <property type="entry name" value="ABC_TRANSPORTER_2"/>
    <property type="match status" value="1"/>
</dbReference>